<evidence type="ECO:0000313" key="3">
    <source>
        <dbReference type="Proteomes" id="UP001156666"/>
    </source>
</evidence>
<reference evidence="2" key="1">
    <citation type="journal article" date="2014" name="Int. J. Syst. Evol. Microbiol.">
        <title>Complete genome sequence of Corynebacterium casei LMG S-19264T (=DSM 44701T), isolated from a smear-ripened cheese.</title>
        <authorList>
            <consortium name="US DOE Joint Genome Institute (JGI-PGF)"/>
            <person name="Walter F."/>
            <person name="Albersmeier A."/>
            <person name="Kalinowski J."/>
            <person name="Ruckert C."/>
        </authorList>
    </citation>
    <scope>NUCLEOTIDE SEQUENCE</scope>
    <source>
        <strain evidence="2">NBRC 108769</strain>
    </source>
</reference>
<evidence type="ECO:0000313" key="2">
    <source>
        <dbReference type="EMBL" id="GLR18935.1"/>
    </source>
</evidence>
<keyword evidence="3" id="KW-1185">Reference proteome</keyword>
<name>A0AA37SWE3_9BACT</name>
<dbReference type="AlphaFoldDB" id="A0AA37SWE3"/>
<dbReference type="EMBL" id="BSOH01000023">
    <property type="protein sequence ID" value="GLR18935.1"/>
    <property type="molecule type" value="Genomic_DNA"/>
</dbReference>
<evidence type="ECO:0000256" key="1">
    <source>
        <dbReference type="SAM" id="Coils"/>
    </source>
</evidence>
<proteinExistence type="predicted"/>
<keyword evidence="1" id="KW-0175">Coiled coil</keyword>
<feature type="coiled-coil region" evidence="1">
    <location>
        <begin position="1"/>
        <end position="28"/>
    </location>
</feature>
<accession>A0AA37SWE3</accession>
<sequence length="115" mass="13278">MSEEATKLDQLESELKKYRDVLVKAQDIIMNKDVSKYPIFVFHQHDIEVGIPIVEKNKAKGNWNINASSLEEFNSKSLIPSENVEKFQKAYKDTDTHICLFVISELGAQFIFLEQ</sequence>
<gene>
    <name evidence="2" type="ORF">GCM10007940_35510</name>
</gene>
<protein>
    <submittedName>
        <fullName evidence="2">Uncharacterized protein</fullName>
    </submittedName>
</protein>
<organism evidence="2 3">
    <name type="scientific">Portibacter lacus</name>
    <dbReference type="NCBI Taxonomy" id="1099794"/>
    <lineage>
        <taxon>Bacteria</taxon>
        <taxon>Pseudomonadati</taxon>
        <taxon>Bacteroidota</taxon>
        <taxon>Saprospiria</taxon>
        <taxon>Saprospirales</taxon>
        <taxon>Haliscomenobacteraceae</taxon>
        <taxon>Portibacter</taxon>
    </lineage>
</organism>
<dbReference type="Proteomes" id="UP001156666">
    <property type="component" value="Unassembled WGS sequence"/>
</dbReference>
<reference evidence="2" key="2">
    <citation type="submission" date="2023-01" db="EMBL/GenBank/DDBJ databases">
        <title>Draft genome sequence of Portibacter lacus strain NBRC 108769.</title>
        <authorList>
            <person name="Sun Q."/>
            <person name="Mori K."/>
        </authorList>
    </citation>
    <scope>NUCLEOTIDE SEQUENCE</scope>
    <source>
        <strain evidence="2">NBRC 108769</strain>
    </source>
</reference>
<dbReference type="RefSeq" id="WP_235292880.1">
    <property type="nucleotide sequence ID" value="NZ_BSOH01000023.1"/>
</dbReference>
<comment type="caution">
    <text evidence="2">The sequence shown here is derived from an EMBL/GenBank/DDBJ whole genome shotgun (WGS) entry which is preliminary data.</text>
</comment>